<comment type="function">
    <text evidence="9">CRISPR (clustered regularly interspaced short palindromic repeat), is an adaptive immune system that provides protection against mobile genetic elements (viruses, transposable elements and conjugative plasmids). CRISPR clusters contain sequences complementary to antecedent mobile elements and target invading nucleic acids. CRISPR clusters are transcribed and processed into CRISPR RNA (crRNA). Functions as a ssRNA-specific endoribonuclease. Involved in the integration of spacer DNA into the CRISPR cassette.</text>
</comment>
<dbReference type="GO" id="GO:0043571">
    <property type="term" value="P:maintenance of CRISPR repeat elements"/>
    <property type="evidence" value="ECO:0007669"/>
    <property type="project" value="UniProtKB-UniRule"/>
</dbReference>
<proteinExistence type="inferred from homology"/>
<dbReference type="GO" id="GO:0004521">
    <property type="term" value="F:RNA endonuclease activity"/>
    <property type="evidence" value="ECO:0007669"/>
    <property type="project" value="InterPro"/>
</dbReference>
<comment type="caution">
    <text evidence="10">The sequence shown here is derived from an EMBL/GenBank/DDBJ whole genome shotgun (WGS) entry which is preliminary data.</text>
</comment>
<dbReference type="PANTHER" id="PTHR34405:SF3">
    <property type="entry name" value="CRISPR-ASSOCIATED ENDORIBONUCLEASE CAS2 3"/>
    <property type="match status" value="1"/>
</dbReference>
<keyword evidence="7 9" id="KW-0460">Magnesium</keyword>
<keyword evidence="5 9" id="KW-0255">Endonuclease</keyword>
<evidence type="ECO:0000256" key="9">
    <source>
        <dbReference type="HAMAP-Rule" id="MF_01471"/>
    </source>
</evidence>
<dbReference type="AlphaFoldDB" id="A0A6I2UDG9"/>
<comment type="similarity">
    <text evidence="2 9">Belongs to the CRISPR-associated endoribonuclease Cas2 protein family.</text>
</comment>
<evidence type="ECO:0000256" key="3">
    <source>
        <dbReference type="ARBA" id="ARBA00022722"/>
    </source>
</evidence>
<dbReference type="Gene3D" id="3.30.70.240">
    <property type="match status" value="1"/>
</dbReference>
<dbReference type="CDD" id="cd09725">
    <property type="entry name" value="Cas2_I_II_III"/>
    <property type="match status" value="1"/>
</dbReference>
<name>A0A6I2UDG9_9FIRM</name>
<gene>
    <name evidence="9 10" type="primary">cas2</name>
    <name evidence="10" type="ORF">FYJ84_01690</name>
</gene>
<keyword evidence="3 9" id="KW-0540">Nuclease</keyword>
<sequence length="112" mass="13328">MDIGVYDDYEDYEEVEFIAKSDKRYIVLVIYDIVDNKKRNRMVKCLERYGVRVQKSAFEAYLSKKKYEQLMKDASRIIDKETDSLRIYLLANNTSVRSWGIGDKHIEDVIIF</sequence>
<dbReference type="EC" id="3.1.-.-" evidence="9"/>
<dbReference type="GO" id="GO:0051607">
    <property type="term" value="P:defense response to virus"/>
    <property type="evidence" value="ECO:0007669"/>
    <property type="project" value="UniProtKB-UniRule"/>
</dbReference>
<comment type="subunit">
    <text evidence="9">Homodimer, forms a heterotetramer with a Cas1 homodimer.</text>
</comment>
<evidence type="ECO:0000256" key="7">
    <source>
        <dbReference type="ARBA" id="ARBA00022842"/>
    </source>
</evidence>
<keyword evidence="4 9" id="KW-0479">Metal-binding</keyword>
<dbReference type="Proteomes" id="UP000433181">
    <property type="component" value="Unassembled WGS sequence"/>
</dbReference>
<evidence type="ECO:0000256" key="1">
    <source>
        <dbReference type="ARBA" id="ARBA00001946"/>
    </source>
</evidence>
<reference evidence="10 11" key="1">
    <citation type="submission" date="2019-08" db="EMBL/GenBank/DDBJ databases">
        <title>In-depth cultivation of the pig gut microbiome towards novel bacterial diversity and tailored functional studies.</title>
        <authorList>
            <person name="Wylensek D."/>
            <person name="Hitch T.C.A."/>
            <person name="Clavel T."/>
        </authorList>
    </citation>
    <scope>NUCLEOTIDE SEQUENCE [LARGE SCALE GENOMIC DNA]</scope>
    <source>
        <strain evidence="10 11">WCA-693-APC-5D-A</strain>
    </source>
</reference>
<dbReference type="GO" id="GO:0046872">
    <property type="term" value="F:metal ion binding"/>
    <property type="evidence" value="ECO:0007669"/>
    <property type="project" value="UniProtKB-UniRule"/>
</dbReference>
<evidence type="ECO:0000256" key="4">
    <source>
        <dbReference type="ARBA" id="ARBA00022723"/>
    </source>
</evidence>
<dbReference type="NCBIfam" id="TIGR01573">
    <property type="entry name" value="cas2"/>
    <property type="match status" value="1"/>
</dbReference>
<evidence type="ECO:0000256" key="6">
    <source>
        <dbReference type="ARBA" id="ARBA00022801"/>
    </source>
</evidence>
<dbReference type="PANTHER" id="PTHR34405">
    <property type="entry name" value="CRISPR-ASSOCIATED ENDORIBONUCLEASE CAS2"/>
    <property type="match status" value="1"/>
</dbReference>
<dbReference type="InterPro" id="IPR021127">
    <property type="entry name" value="CRISPR_associated_Cas2"/>
</dbReference>
<keyword evidence="8 9" id="KW-0051">Antiviral defense</keyword>
<organism evidence="10 11">
    <name type="scientific">Anaerovibrio slackiae</name>
    <dbReference type="NCBI Taxonomy" id="2652309"/>
    <lineage>
        <taxon>Bacteria</taxon>
        <taxon>Bacillati</taxon>
        <taxon>Bacillota</taxon>
        <taxon>Negativicutes</taxon>
        <taxon>Selenomonadales</taxon>
        <taxon>Selenomonadaceae</taxon>
        <taxon>Anaerovibrio</taxon>
    </lineage>
</organism>
<protein>
    <recommendedName>
        <fullName evidence="9">CRISPR-associated endoribonuclease Cas2</fullName>
        <ecNumber evidence="9">3.1.-.-</ecNumber>
    </recommendedName>
</protein>
<dbReference type="HAMAP" id="MF_01471">
    <property type="entry name" value="Cas2"/>
    <property type="match status" value="1"/>
</dbReference>
<keyword evidence="11" id="KW-1185">Reference proteome</keyword>
<dbReference type="GeneID" id="96777617"/>
<keyword evidence="6 9" id="KW-0378">Hydrolase</keyword>
<dbReference type="GO" id="GO:0016787">
    <property type="term" value="F:hydrolase activity"/>
    <property type="evidence" value="ECO:0007669"/>
    <property type="project" value="UniProtKB-KW"/>
</dbReference>
<evidence type="ECO:0000256" key="5">
    <source>
        <dbReference type="ARBA" id="ARBA00022759"/>
    </source>
</evidence>
<accession>A0A6I2UDG9</accession>
<evidence type="ECO:0000313" key="11">
    <source>
        <dbReference type="Proteomes" id="UP000433181"/>
    </source>
</evidence>
<comment type="cofactor">
    <cofactor evidence="1 9">
        <name>Mg(2+)</name>
        <dbReference type="ChEBI" id="CHEBI:18420"/>
    </cofactor>
</comment>
<dbReference type="Pfam" id="PF09827">
    <property type="entry name" value="CRISPR_Cas2"/>
    <property type="match status" value="1"/>
</dbReference>
<evidence type="ECO:0000256" key="8">
    <source>
        <dbReference type="ARBA" id="ARBA00023118"/>
    </source>
</evidence>
<evidence type="ECO:0000313" key="10">
    <source>
        <dbReference type="EMBL" id="MSU07704.1"/>
    </source>
</evidence>
<evidence type="ECO:0000256" key="2">
    <source>
        <dbReference type="ARBA" id="ARBA00009959"/>
    </source>
</evidence>
<dbReference type="SUPFAM" id="SSF143430">
    <property type="entry name" value="TTP0101/SSO1404-like"/>
    <property type="match status" value="1"/>
</dbReference>
<dbReference type="RefSeq" id="WP_154405497.1">
    <property type="nucleotide sequence ID" value="NZ_VUNR01000002.1"/>
</dbReference>
<dbReference type="EMBL" id="VUNR01000002">
    <property type="protein sequence ID" value="MSU07704.1"/>
    <property type="molecule type" value="Genomic_DNA"/>
</dbReference>
<dbReference type="InterPro" id="IPR019199">
    <property type="entry name" value="Virulence_VapD/CRISPR_Cas2"/>
</dbReference>
<feature type="binding site" evidence="9">
    <location>
        <position position="32"/>
    </location>
    <ligand>
        <name>Mg(2+)</name>
        <dbReference type="ChEBI" id="CHEBI:18420"/>
        <note>catalytic</note>
    </ligand>
</feature>